<dbReference type="EMBL" id="JACGWJ010000022">
    <property type="protein sequence ID" value="KAL0329386.1"/>
    <property type="molecule type" value="Genomic_DNA"/>
</dbReference>
<reference evidence="2" key="2">
    <citation type="journal article" date="2024" name="Plant">
        <title>Genomic evolution and insights into agronomic trait innovations of Sesamum species.</title>
        <authorList>
            <person name="Miao H."/>
            <person name="Wang L."/>
            <person name="Qu L."/>
            <person name="Liu H."/>
            <person name="Sun Y."/>
            <person name="Le M."/>
            <person name="Wang Q."/>
            <person name="Wei S."/>
            <person name="Zheng Y."/>
            <person name="Lin W."/>
            <person name="Duan Y."/>
            <person name="Cao H."/>
            <person name="Xiong S."/>
            <person name="Wang X."/>
            <person name="Wei L."/>
            <person name="Li C."/>
            <person name="Ma Q."/>
            <person name="Ju M."/>
            <person name="Zhao R."/>
            <person name="Li G."/>
            <person name="Mu C."/>
            <person name="Tian Q."/>
            <person name="Mei H."/>
            <person name="Zhang T."/>
            <person name="Gao T."/>
            <person name="Zhang H."/>
        </authorList>
    </citation>
    <scope>NUCLEOTIDE SEQUENCE</scope>
    <source>
        <strain evidence="2">G02</strain>
    </source>
</reference>
<name>A0AAW2ME41_SESRA</name>
<evidence type="ECO:0000313" key="2">
    <source>
        <dbReference type="EMBL" id="KAL0329386.1"/>
    </source>
</evidence>
<organism evidence="2">
    <name type="scientific">Sesamum radiatum</name>
    <name type="common">Black benniseed</name>
    <dbReference type="NCBI Taxonomy" id="300843"/>
    <lineage>
        <taxon>Eukaryota</taxon>
        <taxon>Viridiplantae</taxon>
        <taxon>Streptophyta</taxon>
        <taxon>Embryophyta</taxon>
        <taxon>Tracheophyta</taxon>
        <taxon>Spermatophyta</taxon>
        <taxon>Magnoliopsida</taxon>
        <taxon>eudicotyledons</taxon>
        <taxon>Gunneridae</taxon>
        <taxon>Pentapetalae</taxon>
        <taxon>asterids</taxon>
        <taxon>lamiids</taxon>
        <taxon>Lamiales</taxon>
        <taxon>Pedaliaceae</taxon>
        <taxon>Sesamum</taxon>
    </lineage>
</organism>
<evidence type="ECO:0000256" key="1">
    <source>
        <dbReference type="SAM" id="MobiDB-lite"/>
    </source>
</evidence>
<accession>A0AAW2ME41</accession>
<feature type="region of interest" description="Disordered" evidence="1">
    <location>
        <begin position="1"/>
        <end position="33"/>
    </location>
</feature>
<dbReference type="AlphaFoldDB" id="A0AAW2ME41"/>
<sequence>MVGKDSSPDPLPKEAPRSLPGGRIEASDPPRKGVIRMIARGPCWRRFTKG</sequence>
<reference evidence="2" key="1">
    <citation type="submission" date="2020-06" db="EMBL/GenBank/DDBJ databases">
        <authorList>
            <person name="Li T."/>
            <person name="Hu X."/>
            <person name="Zhang T."/>
            <person name="Song X."/>
            <person name="Zhang H."/>
            <person name="Dai N."/>
            <person name="Sheng W."/>
            <person name="Hou X."/>
            <person name="Wei L."/>
        </authorList>
    </citation>
    <scope>NUCLEOTIDE SEQUENCE</scope>
    <source>
        <strain evidence="2">G02</strain>
        <tissue evidence="2">Leaf</tissue>
    </source>
</reference>
<gene>
    <name evidence="2" type="ORF">Sradi_4925300</name>
</gene>
<protein>
    <submittedName>
        <fullName evidence="2">Uncharacterized protein</fullName>
    </submittedName>
</protein>
<proteinExistence type="predicted"/>
<comment type="caution">
    <text evidence="2">The sequence shown here is derived from an EMBL/GenBank/DDBJ whole genome shotgun (WGS) entry which is preliminary data.</text>
</comment>